<evidence type="ECO:0000256" key="7">
    <source>
        <dbReference type="SAM" id="MobiDB-lite"/>
    </source>
</evidence>
<keyword evidence="3 8" id="KW-0812">Transmembrane</keyword>
<reference evidence="9 10" key="1">
    <citation type="submission" date="2020-05" db="EMBL/GenBank/DDBJ databases">
        <authorList>
            <person name="Casaregola S."/>
            <person name="Devillers H."/>
            <person name="Grondin C."/>
        </authorList>
    </citation>
    <scope>NUCLEOTIDE SEQUENCE [LARGE SCALE GENOMIC DNA]</scope>
    <source>
        <strain evidence="9 10">CLIB 1767</strain>
    </source>
</reference>
<keyword evidence="6 8" id="KW-0472">Membrane</keyword>
<feature type="transmembrane region" description="Helical" evidence="8">
    <location>
        <begin position="238"/>
        <end position="261"/>
    </location>
</feature>
<dbReference type="InterPro" id="IPR003689">
    <property type="entry name" value="ZIP"/>
</dbReference>
<dbReference type="PANTHER" id="PTHR16133:SF0">
    <property type="entry name" value="ZINC_IRON REGULATED TRANSPORTER-RELATED PROTEIN 102B, ISOFORM E"/>
    <property type="match status" value="1"/>
</dbReference>
<dbReference type="GO" id="GO:0000139">
    <property type="term" value="C:Golgi membrane"/>
    <property type="evidence" value="ECO:0007669"/>
    <property type="project" value="UniProtKB-SubCell"/>
</dbReference>
<dbReference type="InterPro" id="IPR045891">
    <property type="entry name" value="ZIP9"/>
</dbReference>
<gene>
    <name evidence="9" type="ORF">KABA2_09S00660</name>
</gene>
<comment type="caution">
    <text evidence="9">The sequence shown here is derived from an EMBL/GenBank/DDBJ whole genome shotgun (WGS) entry which is preliminary data.</text>
</comment>
<feature type="region of interest" description="Disordered" evidence="7">
    <location>
        <begin position="314"/>
        <end position="336"/>
    </location>
</feature>
<evidence type="ECO:0000313" key="10">
    <source>
        <dbReference type="Proteomes" id="UP000644660"/>
    </source>
</evidence>
<dbReference type="OrthoDB" id="19859at2759"/>
<feature type="transmembrane region" description="Helical" evidence="8">
    <location>
        <begin position="175"/>
        <end position="196"/>
    </location>
</feature>
<keyword evidence="5" id="KW-0333">Golgi apparatus</keyword>
<feature type="transmembrane region" description="Helical" evidence="8">
    <location>
        <begin position="50"/>
        <end position="71"/>
    </location>
</feature>
<name>A0A8H2VIY5_9SACH</name>
<dbReference type="Pfam" id="PF02535">
    <property type="entry name" value="Zip"/>
    <property type="match status" value="1"/>
</dbReference>
<comment type="subcellular location">
    <subcellularLocation>
        <location evidence="1">Endomembrane system</location>
        <topology evidence="1">Multi-pass membrane protein</topology>
    </subcellularLocation>
    <subcellularLocation>
        <location evidence="2">Golgi apparatus membrane</location>
    </subcellularLocation>
</comment>
<organism evidence="9 10">
    <name type="scientific">Maudiozyma barnettii</name>
    <dbReference type="NCBI Taxonomy" id="61262"/>
    <lineage>
        <taxon>Eukaryota</taxon>
        <taxon>Fungi</taxon>
        <taxon>Dikarya</taxon>
        <taxon>Ascomycota</taxon>
        <taxon>Saccharomycotina</taxon>
        <taxon>Saccharomycetes</taxon>
        <taxon>Saccharomycetales</taxon>
        <taxon>Saccharomycetaceae</taxon>
        <taxon>Maudiozyma</taxon>
    </lineage>
</organism>
<sequence>MGANMLQVLLMALALLVLTFAIGSLPIYWFSEESNGTNEEFTGKSKHVQYINVLAQFGIGMLLGTSFMLVIPEGISECLEHGGNVGLNMLVGFLIVYVLDRIVQSIMNNNSQETNPGIEIRGRADIIFESWKDLVKNPKQVCQAILRNNVVFALFIHGLSDGVALGTAVNNDSLMVVMLIAIVIHKIPAVLSLSSLMISKQHLPKWEAISNLFAFALSTPLGYIVLSTFNLKHSETMSWLSGNLLLMSGGSLLYASFTAFVGDSGHSHNNEHIPMQTYDTEFSSVDDLVISQSDNHEDLDMEWDPRRFNIVNEDNLNSTSNGNPAPLESNRIRDDRGLNGTQQTFSWLSMDESIYTLTGVVLPVIISYVINE</sequence>
<feature type="transmembrane region" description="Helical" evidence="8">
    <location>
        <begin position="6"/>
        <end position="30"/>
    </location>
</feature>
<feature type="transmembrane region" description="Helical" evidence="8">
    <location>
        <begin position="353"/>
        <end position="370"/>
    </location>
</feature>
<dbReference type="AlphaFoldDB" id="A0A8H2VIY5"/>
<dbReference type="GO" id="GO:0006829">
    <property type="term" value="P:zinc ion transport"/>
    <property type="evidence" value="ECO:0007669"/>
    <property type="project" value="InterPro"/>
</dbReference>
<evidence type="ECO:0000256" key="6">
    <source>
        <dbReference type="ARBA" id="ARBA00023136"/>
    </source>
</evidence>
<feature type="transmembrane region" description="Helical" evidence="8">
    <location>
        <begin position="208"/>
        <end position="226"/>
    </location>
</feature>
<dbReference type="GeneID" id="64859333"/>
<evidence type="ECO:0000313" key="9">
    <source>
        <dbReference type="EMBL" id="CAB4256261.1"/>
    </source>
</evidence>
<accession>A0A8H2VIY5</accession>
<dbReference type="Proteomes" id="UP000644660">
    <property type="component" value="Unassembled WGS sequence"/>
</dbReference>
<protein>
    <submittedName>
        <fullName evidence="9">Similar to Saccharomyces cerevisiae YOR079C ATX2 Golgi membrane protein involved in manganese homeostasis</fullName>
    </submittedName>
</protein>
<evidence type="ECO:0000256" key="5">
    <source>
        <dbReference type="ARBA" id="ARBA00023034"/>
    </source>
</evidence>
<dbReference type="RefSeq" id="XP_041408105.1">
    <property type="nucleotide sequence ID" value="XM_041552171.1"/>
</dbReference>
<dbReference type="GO" id="GO:0046873">
    <property type="term" value="F:metal ion transmembrane transporter activity"/>
    <property type="evidence" value="ECO:0007669"/>
    <property type="project" value="InterPro"/>
</dbReference>
<dbReference type="EMBL" id="CAEFZW010000009">
    <property type="protein sequence ID" value="CAB4256261.1"/>
    <property type="molecule type" value="Genomic_DNA"/>
</dbReference>
<feature type="transmembrane region" description="Helical" evidence="8">
    <location>
        <begin position="83"/>
        <end position="99"/>
    </location>
</feature>
<evidence type="ECO:0000256" key="4">
    <source>
        <dbReference type="ARBA" id="ARBA00022989"/>
    </source>
</evidence>
<dbReference type="PANTHER" id="PTHR16133">
    <property type="entry name" value="SOLUTE CARRIER FAMILY 39 ZINC TRANSPORTER , MEMBER 9-RELATED"/>
    <property type="match status" value="1"/>
</dbReference>
<evidence type="ECO:0000256" key="3">
    <source>
        <dbReference type="ARBA" id="ARBA00022692"/>
    </source>
</evidence>
<keyword evidence="10" id="KW-1185">Reference proteome</keyword>
<evidence type="ECO:0000256" key="8">
    <source>
        <dbReference type="SAM" id="Phobius"/>
    </source>
</evidence>
<evidence type="ECO:0000256" key="1">
    <source>
        <dbReference type="ARBA" id="ARBA00004127"/>
    </source>
</evidence>
<feature type="compositionally biased region" description="Polar residues" evidence="7">
    <location>
        <begin position="314"/>
        <end position="323"/>
    </location>
</feature>
<proteinExistence type="predicted"/>
<keyword evidence="4 8" id="KW-1133">Transmembrane helix</keyword>
<evidence type="ECO:0000256" key="2">
    <source>
        <dbReference type="ARBA" id="ARBA00004394"/>
    </source>
</evidence>